<evidence type="ECO:0000256" key="1">
    <source>
        <dbReference type="SAM" id="MobiDB-lite"/>
    </source>
</evidence>
<sequence length="266" mass="28851">MKAPRMASMIERRLLVNYRTDPEITARLLPAPLRPRIIDGWAVAGICLIRLGAVRPASMPMPGGLRSENTAHRIAVEWDTADGIAHGVYIPRRDTDSVLTTWAGGRIFPGRHHRARFDVRESTDDVQIKVDSHDDAVRIEVHARTTAALEGSRLFPGTAQASGFFRCGGAGYSATPDPARLDGVDLVAEDWQVTPVELTSVHSSFFDDPARFPPGSAIPDCGLLMRDIPATWLPLPPMAVQPAPSRSQTTCCHQASISGGLSTSTR</sequence>
<proteinExistence type="predicted"/>
<dbReference type="Gene3D" id="2.40.400.10">
    <property type="entry name" value="Acetoacetate decarboxylase-like"/>
    <property type="match status" value="1"/>
</dbReference>
<comment type="caution">
    <text evidence="2">The sequence shown here is derived from an EMBL/GenBank/DDBJ whole genome shotgun (WGS) entry which is preliminary data.</text>
</comment>
<reference evidence="3" key="1">
    <citation type="journal article" date="2019" name="Int. J. Syst. Evol. Microbiol.">
        <title>The Global Catalogue of Microorganisms (GCM) 10K type strain sequencing project: providing services to taxonomists for standard genome sequencing and annotation.</title>
        <authorList>
            <consortium name="The Broad Institute Genomics Platform"/>
            <consortium name="The Broad Institute Genome Sequencing Center for Infectious Disease"/>
            <person name="Wu L."/>
            <person name="Ma J."/>
        </authorList>
    </citation>
    <scope>NUCLEOTIDE SEQUENCE [LARGE SCALE GENOMIC DNA]</scope>
    <source>
        <strain evidence="3">CCM 7526</strain>
    </source>
</reference>
<evidence type="ECO:0000313" key="2">
    <source>
        <dbReference type="EMBL" id="MFD1372356.1"/>
    </source>
</evidence>
<accession>A0ABW4ANC7</accession>
<name>A0ABW4ANC7_9ACTN</name>
<dbReference type="Proteomes" id="UP001597183">
    <property type="component" value="Unassembled WGS sequence"/>
</dbReference>
<feature type="region of interest" description="Disordered" evidence="1">
    <location>
        <begin position="243"/>
        <end position="266"/>
    </location>
</feature>
<feature type="compositionally biased region" description="Polar residues" evidence="1">
    <location>
        <begin position="244"/>
        <end position="266"/>
    </location>
</feature>
<dbReference type="SUPFAM" id="SSF160104">
    <property type="entry name" value="Acetoacetate decarboxylase-like"/>
    <property type="match status" value="1"/>
</dbReference>
<dbReference type="InterPro" id="IPR018644">
    <property type="entry name" value="DUF2071"/>
</dbReference>
<protein>
    <submittedName>
        <fullName evidence="2">DUF2071 domain-containing protein</fullName>
    </submittedName>
</protein>
<dbReference type="InterPro" id="IPR023375">
    <property type="entry name" value="ADC_dom_sf"/>
</dbReference>
<dbReference type="RefSeq" id="WP_317796211.1">
    <property type="nucleotide sequence ID" value="NZ_AP028461.1"/>
</dbReference>
<organism evidence="2 3">
    <name type="scientific">Actinoplanes sichuanensis</name>
    <dbReference type="NCBI Taxonomy" id="512349"/>
    <lineage>
        <taxon>Bacteria</taxon>
        <taxon>Bacillati</taxon>
        <taxon>Actinomycetota</taxon>
        <taxon>Actinomycetes</taxon>
        <taxon>Micromonosporales</taxon>
        <taxon>Micromonosporaceae</taxon>
        <taxon>Actinoplanes</taxon>
    </lineage>
</organism>
<dbReference type="EMBL" id="JBHTMK010000055">
    <property type="protein sequence ID" value="MFD1372356.1"/>
    <property type="molecule type" value="Genomic_DNA"/>
</dbReference>
<evidence type="ECO:0000313" key="3">
    <source>
        <dbReference type="Proteomes" id="UP001597183"/>
    </source>
</evidence>
<keyword evidence="3" id="KW-1185">Reference proteome</keyword>
<dbReference type="Pfam" id="PF09844">
    <property type="entry name" value="DUF2071"/>
    <property type="match status" value="1"/>
</dbReference>
<gene>
    <name evidence="2" type="ORF">ACFQ5G_44130</name>
</gene>